<sequence>MRKKLFFVTNFIFLIATIINAFSLFYFFHQKNLDFISNNFVSKESVRLMVNKDLDSKMWGDLLSNQKDILVVKTLESNFYSKAIYTNYKWELPLIKGRNFIHTDFFDGKNRAIIGAELLKENMVDQSIQIEGKEYEIIGILNGDYSKNLSRMALVNLNSLTKNQTLGVYQINSNQTTMNMLQETLNDNISAITYSDDSKVYNPKNKKNNNNILRYSFQLLCLFGIGICLSFYLSLSKSTQYLKQMIGIPQQIVLVEELKYLLLIWFVESILTFSILYFPFKKLIYDSITTFTTQFFFSQLVIVGSATGIFIWVFLRNWRGIDEIK</sequence>
<reference evidence="3" key="2">
    <citation type="submission" date="2020-09" db="EMBL/GenBank/DDBJ databases">
        <authorList>
            <person name="Sun Q."/>
            <person name="Sedlacek I."/>
        </authorList>
    </citation>
    <scope>NUCLEOTIDE SEQUENCE</scope>
    <source>
        <strain evidence="3">CCM 8433</strain>
    </source>
</reference>
<keyword evidence="1" id="KW-0812">Transmembrane</keyword>
<reference evidence="3" key="1">
    <citation type="journal article" date="2014" name="Int. J. Syst. Evol. Microbiol.">
        <title>Complete genome sequence of Corynebacterium casei LMG S-19264T (=DSM 44701T), isolated from a smear-ripened cheese.</title>
        <authorList>
            <consortium name="US DOE Joint Genome Institute (JGI-PGF)"/>
            <person name="Walter F."/>
            <person name="Albersmeier A."/>
            <person name="Kalinowski J."/>
            <person name="Ruckert C."/>
        </authorList>
    </citation>
    <scope>NUCLEOTIDE SEQUENCE</scope>
    <source>
        <strain evidence="3">CCM 8433</strain>
    </source>
</reference>
<feature type="transmembrane region" description="Helical" evidence="1">
    <location>
        <begin position="295"/>
        <end position="315"/>
    </location>
</feature>
<keyword evidence="4" id="KW-1185">Reference proteome</keyword>
<proteinExistence type="predicted"/>
<feature type="transmembrane region" description="Helical" evidence="1">
    <location>
        <begin position="7"/>
        <end position="28"/>
    </location>
</feature>
<evidence type="ECO:0000256" key="1">
    <source>
        <dbReference type="SAM" id="Phobius"/>
    </source>
</evidence>
<name>A0A917N4B3_9ENTE</name>
<dbReference type="AlphaFoldDB" id="A0A917N4B3"/>
<keyword evidence="1" id="KW-0472">Membrane</keyword>
<evidence type="ECO:0000313" key="4">
    <source>
        <dbReference type="Proteomes" id="UP000622610"/>
    </source>
</evidence>
<protein>
    <recommendedName>
        <fullName evidence="2">MacB-like periplasmic core domain-containing protein</fullName>
    </recommendedName>
</protein>
<gene>
    <name evidence="3" type="ORF">GCM10011482_10870</name>
</gene>
<feature type="domain" description="MacB-like periplasmic core" evidence="2">
    <location>
        <begin position="87"/>
        <end position="164"/>
    </location>
</feature>
<evidence type="ECO:0000259" key="2">
    <source>
        <dbReference type="Pfam" id="PF12704"/>
    </source>
</evidence>
<dbReference type="InterPro" id="IPR025857">
    <property type="entry name" value="MacB_PCD"/>
</dbReference>
<dbReference type="RefSeq" id="WP_188367268.1">
    <property type="nucleotide sequence ID" value="NZ_BMDT01000003.1"/>
</dbReference>
<feature type="transmembrane region" description="Helical" evidence="1">
    <location>
        <begin position="260"/>
        <end position="280"/>
    </location>
</feature>
<comment type="caution">
    <text evidence="3">The sequence shown here is derived from an EMBL/GenBank/DDBJ whole genome shotgun (WGS) entry which is preliminary data.</text>
</comment>
<dbReference type="EMBL" id="BMDT01000003">
    <property type="protein sequence ID" value="GGI65433.1"/>
    <property type="molecule type" value="Genomic_DNA"/>
</dbReference>
<feature type="transmembrane region" description="Helical" evidence="1">
    <location>
        <begin position="215"/>
        <end position="235"/>
    </location>
</feature>
<evidence type="ECO:0000313" key="3">
    <source>
        <dbReference type="EMBL" id="GGI65433.1"/>
    </source>
</evidence>
<organism evidence="3 4">
    <name type="scientific">Enterococcus alcedinis</name>
    <dbReference type="NCBI Taxonomy" id="1274384"/>
    <lineage>
        <taxon>Bacteria</taxon>
        <taxon>Bacillati</taxon>
        <taxon>Bacillota</taxon>
        <taxon>Bacilli</taxon>
        <taxon>Lactobacillales</taxon>
        <taxon>Enterococcaceae</taxon>
        <taxon>Enterococcus</taxon>
    </lineage>
</organism>
<keyword evidence="1" id="KW-1133">Transmembrane helix</keyword>
<dbReference type="Proteomes" id="UP000622610">
    <property type="component" value="Unassembled WGS sequence"/>
</dbReference>
<dbReference type="Pfam" id="PF12704">
    <property type="entry name" value="MacB_PCD"/>
    <property type="match status" value="1"/>
</dbReference>
<accession>A0A917N4B3</accession>